<dbReference type="Proteomes" id="UP001160148">
    <property type="component" value="Unassembled WGS sequence"/>
</dbReference>
<evidence type="ECO:0000313" key="3">
    <source>
        <dbReference type="EMBL" id="CAI6372740.1"/>
    </source>
</evidence>
<keyword evidence="1" id="KW-1133">Transmembrane helix</keyword>
<dbReference type="PANTHER" id="PTHR46599:SF3">
    <property type="entry name" value="PIGGYBAC TRANSPOSABLE ELEMENT-DERIVED PROTEIN 4"/>
    <property type="match status" value="1"/>
</dbReference>
<feature type="transmembrane region" description="Helical" evidence="1">
    <location>
        <begin position="73"/>
        <end position="93"/>
    </location>
</feature>
<organism evidence="3 4">
    <name type="scientific">Macrosiphum euphorbiae</name>
    <name type="common">potato aphid</name>
    <dbReference type="NCBI Taxonomy" id="13131"/>
    <lineage>
        <taxon>Eukaryota</taxon>
        <taxon>Metazoa</taxon>
        <taxon>Ecdysozoa</taxon>
        <taxon>Arthropoda</taxon>
        <taxon>Hexapoda</taxon>
        <taxon>Insecta</taxon>
        <taxon>Pterygota</taxon>
        <taxon>Neoptera</taxon>
        <taxon>Paraneoptera</taxon>
        <taxon>Hemiptera</taxon>
        <taxon>Sternorrhyncha</taxon>
        <taxon>Aphidomorpha</taxon>
        <taxon>Aphidoidea</taxon>
        <taxon>Aphididae</taxon>
        <taxon>Macrosiphini</taxon>
        <taxon>Macrosiphum</taxon>
    </lineage>
</organism>
<dbReference type="Pfam" id="PF13843">
    <property type="entry name" value="DDE_Tnp_1_7"/>
    <property type="match status" value="1"/>
</dbReference>
<reference evidence="3 4" key="1">
    <citation type="submission" date="2023-01" db="EMBL/GenBank/DDBJ databases">
        <authorList>
            <person name="Whitehead M."/>
        </authorList>
    </citation>
    <scope>NUCLEOTIDE SEQUENCE [LARGE SCALE GENOMIC DNA]</scope>
</reference>
<sequence>MLWKDRGSKLVTLISNMHNAAELCVVLRRNSKGEKVPVSCPTGISDYNRYMGGVDKFDQYMAAYTISQKSRRWWIKLFYYFIDTAIVNFYILYKERCNKAKKKYVSQLDYRPMLTDTLVNNFSCRKKNYCISTRKRCKKII</sequence>
<dbReference type="PANTHER" id="PTHR46599">
    <property type="entry name" value="PIGGYBAC TRANSPOSABLE ELEMENT-DERIVED PROTEIN 4"/>
    <property type="match status" value="1"/>
</dbReference>
<keyword evidence="1" id="KW-0812">Transmembrane</keyword>
<protein>
    <recommendedName>
        <fullName evidence="2">PiggyBac transposable element-derived protein domain-containing protein</fullName>
    </recommendedName>
</protein>
<dbReference type="InterPro" id="IPR029526">
    <property type="entry name" value="PGBD"/>
</dbReference>
<evidence type="ECO:0000313" key="4">
    <source>
        <dbReference type="Proteomes" id="UP001160148"/>
    </source>
</evidence>
<evidence type="ECO:0000259" key="2">
    <source>
        <dbReference type="Pfam" id="PF13843"/>
    </source>
</evidence>
<keyword evidence="1" id="KW-0472">Membrane</keyword>
<dbReference type="AlphaFoldDB" id="A0AAV0XVY1"/>
<dbReference type="EMBL" id="CARXXK010001070">
    <property type="protein sequence ID" value="CAI6372740.1"/>
    <property type="molecule type" value="Genomic_DNA"/>
</dbReference>
<name>A0AAV0XVY1_9HEMI</name>
<keyword evidence="4" id="KW-1185">Reference proteome</keyword>
<gene>
    <name evidence="3" type="ORF">MEUPH1_LOCUS26570</name>
</gene>
<proteinExistence type="predicted"/>
<feature type="domain" description="PiggyBac transposable element-derived protein" evidence="2">
    <location>
        <begin position="1"/>
        <end position="88"/>
    </location>
</feature>
<evidence type="ECO:0000256" key="1">
    <source>
        <dbReference type="SAM" id="Phobius"/>
    </source>
</evidence>
<accession>A0AAV0XVY1</accession>
<comment type="caution">
    <text evidence="3">The sequence shown here is derived from an EMBL/GenBank/DDBJ whole genome shotgun (WGS) entry which is preliminary data.</text>
</comment>